<protein>
    <submittedName>
        <fullName evidence="2">Uncharacterized protein</fullName>
    </submittedName>
</protein>
<proteinExistence type="predicted"/>
<organism evidence="2 3">
    <name type="scientific">Polyporus arcularius HHB13444</name>
    <dbReference type="NCBI Taxonomy" id="1314778"/>
    <lineage>
        <taxon>Eukaryota</taxon>
        <taxon>Fungi</taxon>
        <taxon>Dikarya</taxon>
        <taxon>Basidiomycota</taxon>
        <taxon>Agaricomycotina</taxon>
        <taxon>Agaricomycetes</taxon>
        <taxon>Polyporales</taxon>
        <taxon>Polyporaceae</taxon>
        <taxon>Polyporus</taxon>
    </lineage>
</organism>
<evidence type="ECO:0000313" key="3">
    <source>
        <dbReference type="Proteomes" id="UP000308197"/>
    </source>
</evidence>
<dbReference type="EMBL" id="ML211778">
    <property type="protein sequence ID" value="TFK80411.1"/>
    <property type="molecule type" value="Genomic_DNA"/>
</dbReference>
<accession>A0A5C3NT44</accession>
<feature type="compositionally biased region" description="Basic and acidic residues" evidence="1">
    <location>
        <begin position="160"/>
        <end position="175"/>
    </location>
</feature>
<gene>
    <name evidence="2" type="ORF">K466DRAFT_605357</name>
</gene>
<evidence type="ECO:0000313" key="2">
    <source>
        <dbReference type="EMBL" id="TFK80411.1"/>
    </source>
</evidence>
<feature type="region of interest" description="Disordered" evidence="1">
    <location>
        <begin position="1"/>
        <end position="23"/>
    </location>
</feature>
<reference evidence="2 3" key="1">
    <citation type="journal article" date="2019" name="Nat. Ecol. Evol.">
        <title>Megaphylogeny resolves global patterns of mushroom evolution.</title>
        <authorList>
            <person name="Varga T."/>
            <person name="Krizsan K."/>
            <person name="Foldi C."/>
            <person name="Dima B."/>
            <person name="Sanchez-Garcia M."/>
            <person name="Sanchez-Ramirez S."/>
            <person name="Szollosi G.J."/>
            <person name="Szarkandi J.G."/>
            <person name="Papp V."/>
            <person name="Albert L."/>
            <person name="Andreopoulos W."/>
            <person name="Angelini C."/>
            <person name="Antonin V."/>
            <person name="Barry K.W."/>
            <person name="Bougher N.L."/>
            <person name="Buchanan P."/>
            <person name="Buyck B."/>
            <person name="Bense V."/>
            <person name="Catcheside P."/>
            <person name="Chovatia M."/>
            <person name="Cooper J."/>
            <person name="Damon W."/>
            <person name="Desjardin D."/>
            <person name="Finy P."/>
            <person name="Geml J."/>
            <person name="Haridas S."/>
            <person name="Hughes K."/>
            <person name="Justo A."/>
            <person name="Karasinski D."/>
            <person name="Kautmanova I."/>
            <person name="Kiss B."/>
            <person name="Kocsube S."/>
            <person name="Kotiranta H."/>
            <person name="LaButti K.M."/>
            <person name="Lechner B.E."/>
            <person name="Liimatainen K."/>
            <person name="Lipzen A."/>
            <person name="Lukacs Z."/>
            <person name="Mihaltcheva S."/>
            <person name="Morgado L.N."/>
            <person name="Niskanen T."/>
            <person name="Noordeloos M.E."/>
            <person name="Ohm R.A."/>
            <person name="Ortiz-Santana B."/>
            <person name="Ovrebo C."/>
            <person name="Racz N."/>
            <person name="Riley R."/>
            <person name="Savchenko A."/>
            <person name="Shiryaev A."/>
            <person name="Soop K."/>
            <person name="Spirin V."/>
            <person name="Szebenyi C."/>
            <person name="Tomsovsky M."/>
            <person name="Tulloss R.E."/>
            <person name="Uehling J."/>
            <person name="Grigoriev I.V."/>
            <person name="Vagvolgyi C."/>
            <person name="Papp T."/>
            <person name="Martin F.M."/>
            <person name="Miettinen O."/>
            <person name="Hibbett D.S."/>
            <person name="Nagy L.G."/>
        </authorList>
    </citation>
    <scope>NUCLEOTIDE SEQUENCE [LARGE SCALE GENOMIC DNA]</scope>
    <source>
        <strain evidence="2 3">HHB13444</strain>
    </source>
</reference>
<name>A0A5C3NT44_9APHY</name>
<dbReference type="Proteomes" id="UP000308197">
    <property type="component" value="Unassembled WGS sequence"/>
</dbReference>
<dbReference type="InParanoid" id="A0A5C3NT44"/>
<dbReference type="AlphaFoldDB" id="A0A5C3NT44"/>
<feature type="region of interest" description="Disordered" evidence="1">
    <location>
        <begin position="149"/>
        <end position="178"/>
    </location>
</feature>
<feature type="compositionally biased region" description="Polar residues" evidence="1">
    <location>
        <begin position="1"/>
        <end position="15"/>
    </location>
</feature>
<sequence length="209" mass="23810">MQYNNNHTSYPQNRSPTTLIPPPPPPPHLLLIARWKGKQTRPRSDGTGHIYELAVRPDERIAPGRHIRLLAVSPIAYCSPEVPSDELDTYDPHVLGWVAETWVHDDGSLQARVTNTCRKNAVREVVLQVPRSYAAFELMSGGEVRVDEGLYEANADDTTEDRRRGPARRPEEGERPYGLPSAACVRPMRVYRECLGELCWNWRYELPLM</sequence>
<keyword evidence="3" id="KW-1185">Reference proteome</keyword>
<evidence type="ECO:0000256" key="1">
    <source>
        <dbReference type="SAM" id="MobiDB-lite"/>
    </source>
</evidence>